<reference evidence="1 2" key="1">
    <citation type="submission" date="2023-10" db="EMBL/GenBank/DDBJ databases">
        <title>A novel Glycoside Hydrolase 43-Like Enzyme from Clostrdium boliviensis is an Endo-xylanase, and a Candidate for Xylooligosaccharides Production from Different Xylan Substrates.</title>
        <authorList>
            <person name="Alvarez M.T."/>
            <person name="Rocabado-Villegas L.R."/>
            <person name="Salas-Veizaga D.M."/>
            <person name="Linares-Pasten J.A."/>
            <person name="Gudmundsdottir E.E."/>
            <person name="Hreggvidsson G.O."/>
            <person name="Adlercreutz P."/>
            <person name="Nordberg Karlsson E."/>
        </authorList>
    </citation>
    <scope>NUCLEOTIDE SEQUENCE [LARGE SCALE GENOMIC DNA]</scope>
    <source>
        <strain evidence="1 2">E-1</strain>
    </source>
</reference>
<comment type="caution">
    <text evidence="1">The sequence shown here is derived from an EMBL/GenBank/DDBJ whole genome shotgun (WGS) entry which is preliminary data.</text>
</comment>
<proteinExistence type="predicted"/>
<dbReference type="RefSeq" id="WP_318064631.1">
    <property type="nucleotide sequence ID" value="NZ_JAWONS010000213.1"/>
</dbReference>
<dbReference type="Pfam" id="PF08741">
    <property type="entry name" value="YwhD"/>
    <property type="match status" value="1"/>
</dbReference>
<dbReference type="EMBL" id="JAWONS010000213">
    <property type="protein sequence ID" value="MDW2798394.1"/>
    <property type="molecule type" value="Genomic_DNA"/>
</dbReference>
<evidence type="ECO:0000313" key="2">
    <source>
        <dbReference type="Proteomes" id="UP001276854"/>
    </source>
</evidence>
<keyword evidence="2" id="KW-1185">Reference proteome</keyword>
<feature type="non-terminal residue" evidence="1">
    <location>
        <position position="1"/>
    </location>
</feature>
<dbReference type="InterPro" id="IPR014852">
    <property type="entry name" value="YwhD"/>
</dbReference>
<protein>
    <submittedName>
        <fullName evidence="1">YwhD family protein</fullName>
    </submittedName>
</protein>
<organism evidence="1 2">
    <name type="scientific">Clostridium boliviensis</name>
    <dbReference type="NCBI Taxonomy" id="318465"/>
    <lineage>
        <taxon>Bacteria</taxon>
        <taxon>Bacillati</taxon>
        <taxon>Bacillota</taxon>
        <taxon>Clostridia</taxon>
        <taxon>Eubacteriales</taxon>
        <taxon>Clostridiaceae</taxon>
        <taxon>Clostridium</taxon>
    </lineage>
</organism>
<sequence length="70" mass="8206">LIDREARRGWKILADHVNRMDDALKRRIRVSELGAVEKKALRDLLISHDEKMWDNSPEELKQALAVDDQK</sequence>
<name>A0ABU4GLB3_9CLOT</name>
<accession>A0ABU4GLB3</accession>
<gene>
    <name evidence="1" type="ORF">RZO55_12500</name>
</gene>
<dbReference type="Proteomes" id="UP001276854">
    <property type="component" value="Unassembled WGS sequence"/>
</dbReference>
<evidence type="ECO:0000313" key="1">
    <source>
        <dbReference type="EMBL" id="MDW2798394.1"/>
    </source>
</evidence>